<comment type="caution">
    <text evidence="1">The sequence shown here is derived from an EMBL/GenBank/DDBJ whole genome shotgun (WGS) entry which is preliminary data.</text>
</comment>
<dbReference type="PATRIC" id="fig|1303.87.peg.1985"/>
<dbReference type="Proteomes" id="UP000072989">
    <property type="component" value="Unassembled WGS sequence"/>
</dbReference>
<organism evidence="1 2">
    <name type="scientific">Streptococcus oralis</name>
    <dbReference type="NCBI Taxonomy" id="1303"/>
    <lineage>
        <taxon>Bacteria</taxon>
        <taxon>Bacillati</taxon>
        <taxon>Bacillota</taxon>
        <taxon>Bacilli</taxon>
        <taxon>Lactobacillales</taxon>
        <taxon>Streptococcaceae</taxon>
        <taxon>Streptococcus</taxon>
    </lineage>
</organism>
<protein>
    <submittedName>
        <fullName evidence="1">Uncharacterized protein</fullName>
    </submittedName>
</protein>
<name>A0A139RFW9_STROR</name>
<proteinExistence type="predicted"/>
<dbReference type="EMBL" id="LQZE01000353">
    <property type="protein sequence ID" value="KXU13650.1"/>
    <property type="molecule type" value="Genomic_DNA"/>
</dbReference>
<accession>A0A139RFW9</accession>
<sequence>MFALRPLANRSGIYADMLPYGYQVQPVCGSHFLNDFGVVPLHCLPAFRQSPVVKHHRNSL</sequence>
<evidence type="ECO:0000313" key="1">
    <source>
        <dbReference type="EMBL" id="KXU13650.1"/>
    </source>
</evidence>
<dbReference type="AlphaFoldDB" id="A0A139RFW9"/>
<evidence type="ECO:0000313" key="2">
    <source>
        <dbReference type="Proteomes" id="UP000072989"/>
    </source>
</evidence>
<reference evidence="1 2" key="1">
    <citation type="submission" date="2016-01" db="EMBL/GenBank/DDBJ databases">
        <title>Highly variable Streptococcus oralis are common among viridans streptococci isolated from primates.</title>
        <authorList>
            <person name="Denapaite D."/>
            <person name="Rieger M."/>
            <person name="Koendgen S."/>
            <person name="Brueckner R."/>
            <person name="Ochigava I."/>
            <person name="Kappeler P."/>
            <person name="Maetz-Rensing K."/>
            <person name="Leendertz F."/>
            <person name="Hakenbeck R."/>
        </authorList>
    </citation>
    <scope>NUCLEOTIDE SEQUENCE [LARGE SCALE GENOMIC DNA]</scope>
    <source>
        <strain evidence="1 2">DD17</strain>
    </source>
</reference>
<gene>
    <name evidence="1" type="ORF">SORDD17_01656</name>
</gene>